<keyword evidence="4" id="KW-1185">Reference proteome</keyword>
<dbReference type="Pfam" id="PF00582">
    <property type="entry name" value="Usp"/>
    <property type="match status" value="2"/>
</dbReference>
<dbReference type="InterPro" id="IPR014729">
    <property type="entry name" value="Rossmann-like_a/b/a_fold"/>
</dbReference>
<organism evidence="3 4">
    <name type="scientific">Kribbella antibiotica</name>
    <dbReference type="NCBI Taxonomy" id="190195"/>
    <lineage>
        <taxon>Bacteria</taxon>
        <taxon>Bacillati</taxon>
        <taxon>Actinomycetota</taxon>
        <taxon>Actinomycetes</taxon>
        <taxon>Propionibacteriales</taxon>
        <taxon>Kribbellaceae</taxon>
        <taxon>Kribbella</taxon>
    </lineage>
</organism>
<evidence type="ECO:0000313" key="4">
    <source>
        <dbReference type="Proteomes" id="UP000295124"/>
    </source>
</evidence>
<name>A0A4R4ZR89_9ACTN</name>
<comment type="caution">
    <text evidence="3">The sequence shown here is derived from an EMBL/GenBank/DDBJ whole genome shotgun (WGS) entry which is preliminary data.</text>
</comment>
<dbReference type="PANTHER" id="PTHR46268:SF6">
    <property type="entry name" value="UNIVERSAL STRESS PROTEIN UP12"/>
    <property type="match status" value="1"/>
</dbReference>
<evidence type="ECO:0000256" key="1">
    <source>
        <dbReference type="ARBA" id="ARBA00008791"/>
    </source>
</evidence>
<feature type="domain" description="UspA" evidence="2">
    <location>
        <begin position="8"/>
        <end position="142"/>
    </location>
</feature>
<dbReference type="PANTHER" id="PTHR46268">
    <property type="entry name" value="STRESS RESPONSE PROTEIN NHAX"/>
    <property type="match status" value="1"/>
</dbReference>
<dbReference type="AlphaFoldDB" id="A0A4R4ZR89"/>
<evidence type="ECO:0000259" key="2">
    <source>
        <dbReference type="Pfam" id="PF00582"/>
    </source>
</evidence>
<dbReference type="InterPro" id="IPR006015">
    <property type="entry name" value="Universal_stress_UspA"/>
</dbReference>
<dbReference type="Proteomes" id="UP000295124">
    <property type="component" value="Unassembled WGS sequence"/>
</dbReference>
<dbReference type="InterPro" id="IPR006016">
    <property type="entry name" value="UspA"/>
</dbReference>
<dbReference type="PRINTS" id="PR01438">
    <property type="entry name" value="UNVRSLSTRESS"/>
</dbReference>
<accession>A0A4R4ZR89</accession>
<dbReference type="SUPFAM" id="SSF52402">
    <property type="entry name" value="Adenine nucleotide alpha hydrolases-like"/>
    <property type="match status" value="2"/>
</dbReference>
<comment type="similarity">
    <text evidence="1">Belongs to the universal stress protein A family.</text>
</comment>
<proteinExistence type="inferred from homology"/>
<reference evidence="3 4" key="1">
    <citation type="submission" date="2019-03" db="EMBL/GenBank/DDBJ databases">
        <title>Draft genome sequences of novel Actinobacteria.</title>
        <authorList>
            <person name="Sahin N."/>
            <person name="Ay H."/>
            <person name="Saygin H."/>
        </authorList>
    </citation>
    <scope>NUCLEOTIDE SEQUENCE [LARGE SCALE GENOMIC DNA]</scope>
    <source>
        <strain evidence="3 4">JCM 13523</strain>
    </source>
</reference>
<dbReference type="EMBL" id="SMKX01000014">
    <property type="protein sequence ID" value="TDD61483.1"/>
    <property type="molecule type" value="Genomic_DNA"/>
</dbReference>
<gene>
    <name evidence="3" type="ORF">E1263_07195</name>
</gene>
<protein>
    <submittedName>
        <fullName evidence="3">Universal stress protein</fullName>
    </submittedName>
</protein>
<dbReference type="Gene3D" id="3.40.50.620">
    <property type="entry name" value="HUPs"/>
    <property type="match status" value="2"/>
</dbReference>
<evidence type="ECO:0000313" key="3">
    <source>
        <dbReference type="EMBL" id="TDD61483.1"/>
    </source>
</evidence>
<feature type="domain" description="UspA" evidence="2">
    <location>
        <begin position="154"/>
        <end position="291"/>
    </location>
</feature>
<sequence>MALTTPNPVVIGYDGSPGSRVALRWATAEAVRYLAPLRIVEVSEPIPADYLTAGTVPVADLRRLQERALDTLTEGVQLQHPELTVDSVLIEDSAASALVDESANARLTVLGSRGLGGWTDVLLGSVALQVSIHSANTVVVVPAVTSPWIQDKPTIVVGVDGSKSSAKAIDFAFAQAESRRARVAVVNVTPHPSPTFSGGLGLLIFDPADSANEERLLVAESLAGAQTDYPDVEFELLLLTGHPAQALVAAADNAELLVVGSRGRNGFASLLLGSVGLTILHHARCPVAIVR</sequence>
<dbReference type="OrthoDB" id="5179911at2"/>